<feature type="compositionally biased region" description="Basic and acidic residues" evidence="1">
    <location>
        <begin position="341"/>
        <end position="354"/>
    </location>
</feature>
<evidence type="ECO:0000313" key="3">
    <source>
        <dbReference type="EMBL" id="RDI46196.1"/>
    </source>
</evidence>
<dbReference type="STRING" id="1210089.GCA_001613165_03389"/>
<protein>
    <submittedName>
        <fullName evidence="3">Uncharacterized protein</fullName>
    </submittedName>
</protein>
<dbReference type="Pfam" id="PF20226">
    <property type="entry name" value="DUF6585"/>
    <property type="match status" value="1"/>
</dbReference>
<name>A0A370GSF2_9NOCA</name>
<accession>A0A370GSF2</accession>
<evidence type="ECO:0000256" key="2">
    <source>
        <dbReference type="SAM" id="Phobius"/>
    </source>
</evidence>
<keyword evidence="2" id="KW-0812">Transmembrane</keyword>
<organism evidence="3 4">
    <name type="scientific">Nocardia mexicana</name>
    <dbReference type="NCBI Taxonomy" id="279262"/>
    <lineage>
        <taxon>Bacteria</taxon>
        <taxon>Bacillati</taxon>
        <taxon>Actinomycetota</taxon>
        <taxon>Actinomycetes</taxon>
        <taxon>Mycobacteriales</taxon>
        <taxon>Nocardiaceae</taxon>
        <taxon>Nocardia</taxon>
    </lineage>
</organism>
<keyword evidence="2" id="KW-0472">Membrane</keyword>
<dbReference type="AlphaFoldDB" id="A0A370GSF2"/>
<feature type="transmembrane region" description="Helical" evidence="2">
    <location>
        <begin position="80"/>
        <end position="97"/>
    </location>
</feature>
<feature type="transmembrane region" description="Helical" evidence="2">
    <location>
        <begin position="52"/>
        <end position="74"/>
    </location>
</feature>
<proteinExistence type="predicted"/>
<dbReference type="RefSeq" id="WP_174556882.1">
    <property type="nucleotide sequence ID" value="NZ_QQAZ01000012.1"/>
</dbReference>
<feature type="region of interest" description="Disordered" evidence="1">
    <location>
        <begin position="280"/>
        <end position="367"/>
    </location>
</feature>
<evidence type="ECO:0000313" key="4">
    <source>
        <dbReference type="Proteomes" id="UP000255355"/>
    </source>
</evidence>
<keyword evidence="2" id="KW-1133">Transmembrane helix</keyword>
<dbReference type="InterPro" id="IPR046492">
    <property type="entry name" value="DUF6585"/>
</dbReference>
<comment type="caution">
    <text evidence="3">The sequence shown here is derived from an EMBL/GenBank/DDBJ whole genome shotgun (WGS) entry which is preliminary data.</text>
</comment>
<feature type="compositionally biased region" description="Low complexity" evidence="1">
    <location>
        <begin position="280"/>
        <end position="289"/>
    </location>
</feature>
<dbReference type="EMBL" id="QQAZ01000012">
    <property type="protein sequence ID" value="RDI46196.1"/>
    <property type="molecule type" value="Genomic_DNA"/>
</dbReference>
<reference evidence="3 4" key="1">
    <citation type="submission" date="2018-07" db="EMBL/GenBank/DDBJ databases">
        <title>Genomic Encyclopedia of Type Strains, Phase IV (KMG-IV): sequencing the most valuable type-strain genomes for metagenomic binning, comparative biology and taxonomic classification.</title>
        <authorList>
            <person name="Goeker M."/>
        </authorList>
    </citation>
    <scope>NUCLEOTIDE SEQUENCE [LARGE SCALE GENOMIC DNA]</scope>
    <source>
        <strain evidence="3 4">DSM 44952</strain>
    </source>
</reference>
<sequence>MTTPSTQERETGGTAGRRTVPLSQLIYLMAEHDKLGEHRQTFLPPPMSGDTVVRGCALVAGGLVVVGGLCAAAGSLVGSGAVGALALVPAAAAFLRGRRNRGSRRARLDLFDYGMTVYRGVEKIVAFRWDSLEVRQQVIPFHNAAAAATDYSFTLTGPGNSTAAFDESIFDGAKEWGPAIQSAVTATQLPHVVAAIDSEQTIRFGDIAVDLNSLTFAETSYPWEHIQRMEAHHGLVCIKAGGQWISLVSVETIPNFYIFNEVTERLRLAALDEMAEQAAADATRSGDAAVSEEGAEAEQPSLTPWARAAAETNSTAAPAIRPPTLQADAPAARGGAVDVPIHPEQEDISVREGAEAVGVAGPARDSE</sequence>
<feature type="compositionally biased region" description="Low complexity" evidence="1">
    <location>
        <begin position="306"/>
        <end position="319"/>
    </location>
</feature>
<keyword evidence="4" id="KW-1185">Reference proteome</keyword>
<gene>
    <name evidence="3" type="ORF">DFR68_11297</name>
</gene>
<dbReference type="Proteomes" id="UP000255355">
    <property type="component" value="Unassembled WGS sequence"/>
</dbReference>
<evidence type="ECO:0000256" key="1">
    <source>
        <dbReference type="SAM" id="MobiDB-lite"/>
    </source>
</evidence>